<dbReference type="SMART" id="SM00422">
    <property type="entry name" value="HTH_MERR"/>
    <property type="match status" value="1"/>
</dbReference>
<dbReference type="InterPro" id="IPR011256">
    <property type="entry name" value="Reg_factor_effector_dom_sf"/>
</dbReference>
<dbReference type="RefSeq" id="WP_322473176.1">
    <property type="nucleotide sequence ID" value="NZ_JBHRZG010000001.1"/>
</dbReference>
<dbReference type="SUPFAM" id="SSF46955">
    <property type="entry name" value="Putative DNA-binding domain"/>
    <property type="match status" value="1"/>
</dbReference>
<sequence length="280" mass="30816">MTPPTIPLMTIGAFAQATRLSVKALRLYDDLELLPPERVDAQTGYRWYAPAQLGTARLIALLRQLDMPLTVIRTVLDAPSAARPTLIRGYWDGAEQQHGTRRALTRYVLNTLEGDATMTQTFTVHTRDLPARQIATIKQRVFQPDLDSFLPQSMARLTEHVRHQGAAFADAPFVIYHGAVTADSDGPVEVCMPYSGSLSPQGDITHREEAAHHEAYVTATKAQFVFPTILEAFDATAAYADAHGTRGPLSCREVYPYDWNSAGPDDPAGEVAWPFIPSPT</sequence>
<dbReference type="CDD" id="cd01107">
    <property type="entry name" value="HTH_BmrR"/>
    <property type="match status" value="1"/>
</dbReference>
<protein>
    <submittedName>
        <fullName evidence="3">Helix-turn-helix domain-containing protein</fullName>
    </submittedName>
</protein>
<keyword evidence="4" id="KW-1185">Reference proteome</keyword>
<dbReference type="Gene3D" id="1.10.1660.10">
    <property type="match status" value="1"/>
</dbReference>
<dbReference type="PROSITE" id="PS50937">
    <property type="entry name" value="HTH_MERR_2"/>
    <property type="match status" value="1"/>
</dbReference>
<dbReference type="PANTHER" id="PTHR30204">
    <property type="entry name" value="REDOX-CYCLING DRUG-SENSING TRANSCRIPTIONAL ACTIVATOR SOXR"/>
    <property type="match status" value="1"/>
</dbReference>
<proteinExistence type="predicted"/>
<accession>A0ABV7Z3X8</accession>
<dbReference type="Proteomes" id="UP001595803">
    <property type="component" value="Unassembled WGS sequence"/>
</dbReference>
<evidence type="ECO:0000313" key="4">
    <source>
        <dbReference type="Proteomes" id="UP001595803"/>
    </source>
</evidence>
<evidence type="ECO:0000256" key="1">
    <source>
        <dbReference type="ARBA" id="ARBA00023125"/>
    </source>
</evidence>
<dbReference type="Pfam" id="PF13411">
    <property type="entry name" value="MerR_1"/>
    <property type="match status" value="1"/>
</dbReference>
<reference evidence="4" key="1">
    <citation type="journal article" date="2019" name="Int. J. Syst. Evol. Microbiol.">
        <title>The Global Catalogue of Microorganisms (GCM) 10K type strain sequencing project: providing services to taxonomists for standard genome sequencing and annotation.</title>
        <authorList>
            <consortium name="The Broad Institute Genomics Platform"/>
            <consortium name="The Broad Institute Genome Sequencing Center for Infectious Disease"/>
            <person name="Wu L."/>
            <person name="Ma J."/>
        </authorList>
    </citation>
    <scope>NUCLEOTIDE SEQUENCE [LARGE SCALE GENOMIC DNA]</scope>
    <source>
        <strain evidence="4">CCTCC AB 2017081</strain>
    </source>
</reference>
<evidence type="ECO:0000259" key="2">
    <source>
        <dbReference type="PROSITE" id="PS50937"/>
    </source>
</evidence>
<evidence type="ECO:0000313" key="3">
    <source>
        <dbReference type="EMBL" id="MFC3831345.1"/>
    </source>
</evidence>
<dbReference type="Gene3D" id="3.20.80.10">
    <property type="entry name" value="Regulatory factor, effector binding domain"/>
    <property type="match status" value="1"/>
</dbReference>
<keyword evidence="1" id="KW-0238">DNA-binding</keyword>
<organism evidence="3 4">
    <name type="scientific">Deinococcus rufus</name>
    <dbReference type="NCBI Taxonomy" id="2136097"/>
    <lineage>
        <taxon>Bacteria</taxon>
        <taxon>Thermotogati</taxon>
        <taxon>Deinococcota</taxon>
        <taxon>Deinococci</taxon>
        <taxon>Deinococcales</taxon>
        <taxon>Deinococcaceae</taxon>
        <taxon>Deinococcus</taxon>
    </lineage>
</organism>
<dbReference type="InterPro" id="IPR009061">
    <property type="entry name" value="DNA-bd_dom_put_sf"/>
</dbReference>
<dbReference type="InterPro" id="IPR000551">
    <property type="entry name" value="MerR-type_HTH_dom"/>
</dbReference>
<gene>
    <name evidence="3" type="ORF">ACFOSB_00520</name>
</gene>
<name>A0ABV7Z3X8_9DEIO</name>
<feature type="domain" description="HTH merR-type" evidence="2">
    <location>
        <begin position="8"/>
        <end position="78"/>
    </location>
</feature>
<comment type="caution">
    <text evidence="3">The sequence shown here is derived from an EMBL/GenBank/DDBJ whole genome shotgun (WGS) entry which is preliminary data.</text>
</comment>
<dbReference type="EMBL" id="JBHRZG010000001">
    <property type="protein sequence ID" value="MFC3831345.1"/>
    <property type="molecule type" value="Genomic_DNA"/>
</dbReference>
<dbReference type="PANTHER" id="PTHR30204:SF97">
    <property type="entry name" value="MERR FAMILY REGULATORY PROTEIN"/>
    <property type="match status" value="1"/>
</dbReference>
<dbReference type="InterPro" id="IPR047057">
    <property type="entry name" value="MerR_fam"/>
</dbReference>